<accession>A0A673SXC9</accession>
<evidence type="ECO:0000256" key="6">
    <source>
        <dbReference type="ARBA" id="ARBA00022737"/>
    </source>
</evidence>
<evidence type="ECO:0000256" key="3">
    <source>
        <dbReference type="ARBA" id="ARBA00006991"/>
    </source>
</evidence>
<evidence type="ECO:0000256" key="14">
    <source>
        <dbReference type="ARBA" id="ARBA00068186"/>
    </source>
</evidence>
<feature type="compositionally biased region" description="Low complexity" evidence="18">
    <location>
        <begin position="1008"/>
        <end position="1021"/>
    </location>
</feature>
<evidence type="ECO:0000256" key="16">
    <source>
        <dbReference type="ARBA" id="ARBA00082485"/>
    </source>
</evidence>
<dbReference type="PANTHER" id="PTHR14383">
    <property type="entry name" value="SWAP-70 RECOMBINASE"/>
    <property type="match status" value="1"/>
</dbReference>
<evidence type="ECO:0000256" key="4">
    <source>
        <dbReference type="ARBA" id="ARBA00022499"/>
    </source>
</evidence>
<feature type="domain" description="C2H2-type" evidence="20">
    <location>
        <begin position="350"/>
        <end position="378"/>
    </location>
</feature>
<dbReference type="Pfam" id="PF00096">
    <property type="entry name" value="zf-C2H2"/>
    <property type="match status" value="5"/>
</dbReference>
<evidence type="ECO:0000256" key="12">
    <source>
        <dbReference type="ARBA" id="ARBA00023163"/>
    </source>
</evidence>
<evidence type="ECO:0000256" key="7">
    <source>
        <dbReference type="ARBA" id="ARBA00022771"/>
    </source>
</evidence>
<feature type="compositionally biased region" description="Polar residues" evidence="18">
    <location>
        <begin position="1097"/>
        <end position="1116"/>
    </location>
</feature>
<feature type="compositionally biased region" description="Polar residues" evidence="18">
    <location>
        <begin position="1044"/>
        <end position="1056"/>
    </location>
</feature>
<keyword evidence="6" id="KW-0677">Repeat</keyword>
<feature type="compositionally biased region" description="Basic and acidic residues" evidence="18">
    <location>
        <begin position="840"/>
        <end position="850"/>
    </location>
</feature>
<dbReference type="GO" id="GO:0003677">
    <property type="term" value="F:DNA binding"/>
    <property type="evidence" value="ECO:0007669"/>
    <property type="project" value="UniProtKB-KW"/>
</dbReference>
<evidence type="ECO:0000256" key="13">
    <source>
        <dbReference type="ARBA" id="ARBA00023242"/>
    </source>
</evidence>
<keyword evidence="9" id="KW-0832">Ubl conjugation</keyword>
<keyword evidence="13" id="KW-0539">Nucleus</keyword>
<reference evidence="21 22" key="1">
    <citation type="submission" date="2019-05" db="EMBL/GenBank/DDBJ databases">
        <title>A Chromosome-scale Meerkat (S. suricatta) Genome Assembly.</title>
        <authorList>
            <person name="Dudchenko O."/>
            <person name="Lieberman Aiden E."/>
            <person name="Tung J."/>
            <person name="Barreiro L.B."/>
            <person name="Clutton-Brock T.H."/>
        </authorList>
    </citation>
    <scope>NUCLEOTIDE SEQUENCE [LARGE SCALE GENOMIC DNA]</scope>
</reference>
<comment type="function">
    <text evidence="1">May be involved in transcriptional regulation.</text>
</comment>
<dbReference type="FunFam" id="3.30.160.60:FF:000125">
    <property type="entry name" value="Putative zinc finger protein 143"/>
    <property type="match status" value="3"/>
</dbReference>
<organism evidence="21 22">
    <name type="scientific">Suricata suricatta</name>
    <name type="common">Meerkat</name>
    <dbReference type="NCBI Taxonomy" id="37032"/>
    <lineage>
        <taxon>Eukaryota</taxon>
        <taxon>Metazoa</taxon>
        <taxon>Chordata</taxon>
        <taxon>Craniata</taxon>
        <taxon>Vertebrata</taxon>
        <taxon>Euteleostomi</taxon>
        <taxon>Mammalia</taxon>
        <taxon>Eutheria</taxon>
        <taxon>Laurasiatheria</taxon>
        <taxon>Carnivora</taxon>
        <taxon>Feliformia</taxon>
        <taxon>Herpestidae</taxon>
        <taxon>Suricata</taxon>
    </lineage>
</organism>
<dbReference type="InterPro" id="IPR057836">
    <property type="entry name" value="EF-hand_SWAP70_N"/>
</dbReference>
<dbReference type="SMART" id="SM00355">
    <property type="entry name" value="ZnF_C2H2"/>
    <property type="match status" value="7"/>
</dbReference>
<dbReference type="InterPro" id="IPR001849">
    <property type="entry name" value="PH_domain"/>
</dbReference>
<keyword evidence="12" id="KW-0804">Transcription</keyword>
<protein>
    <recommendedName>
        <fullName evidence="14">Zinc finger protein 76</fullName>
    </recommendedName>
    <alternativeName>
        <fullName evidence="16">IRF4-binding protein</fullName>
    </alternativeName>
    <alternativeName>
        <fullName evidence="15">Zinc finger protein 523</fullName>
    </alternativeName>
</protein>
<dbReference type="FunFam" id="3.30.160.60:FF:000072">
    <property type="entry name" value="zinc finger protein 143 isoform X1"/>
    <property type="match status" value="1"/>
</dbReference>
<dbReference type="FunFam" id="2.30.29.30:FF:000172">
    <property type="entry name" value="differentially expressed in FDCP 6 homolog"/>
    <property type="match status" value="1"/>
</dbReference>
<feature type="domain" description="C2H2-type" evidence="20">
    <location>
        <begin position="260"/>
        <end position="289"/>
    </location>
</feature>
<dbReference type="InterPro" id="IPR011993">
    <property type="entry name" value="PH-like_dom_sf"/>
</dbReference>
<evidence type="ECO:0000256" key="10">
    <source>
        <dbReference type="ARBA" id="ARBA00023015"/>
    </source>
</evidence>
<name>A0A673SXC9_SURSU</name>
<feature type="region of interest" description="Disordered" evidence="18">
    <location>
        <begin position="827"/>
        <end position="850"/>
    </location>
</feature>
<feature type="compositionally biased region" description="Basic and acidic residues" evidence="18">
    <location>
        <begin position="1022"/>
        <end position="1032"/>
    </location>
</feature>
<feature type="domain" description="PH" evidence="19">
    <location>
        <begin position="725"/>
        <end position="821"/>
    </location>
</feature>
<comment type="similarity">
    <text evidence="3">Belongs to the krueppel C2H2-type zinc-finger protein family.</text>
</comment>
<dbReference type="SUPFAM" id="SSF57667">
    <property type="entry name" value="beta-beta-alpha zinc fingers"/>
    <property type="match status" value="4"/>
</dbReference>
<keyword evidence="7 17" id="KW-0863">Zinc-finger</keyword>
<evidence type="ECO:0000259" key="19">
    <source>
        <dbReference type="PROSITE" id="PS50003"/>
    </source>
</evidence>
<dbReference type="InterPro" id="IPR036236">
    <property type="entry name" value="Znf_C2H2_sf"/>
</dbReference>
<evidence type="ECO:0000256" key="8">
    <source>
        <dbReference type="ARBA" id="ARBA00022833"/>
    </source>
</evidence>
<keyword evidence="10" id="KW-0805">Transcription regulation</keyword>
<feature type="region of interest" description="Disordered" evidence="18">
    <location>
        <begin position="906"/>
        <end position="930"/>
    </location>
</feature>
<evidence type="ECO:0000256" key="18">
    <source>
        <dbReference type="SAM" id="MobiDB-lite"/>
    </source>
</evidence>
<dbReference type="GO" id="GO:0005737">
    <property type="term" value="C:cytoplasm"/>
    <property type="evidence" value="ECO:0007669"/>
    <property type="project" value="TreeGrafter"/>
</dbReference>
<dbReference type="SUPFAM" id="SSF50729">
    <property type="entry name" value="PH domain-like"/>
    <property type="match status" value="1"/>
</dbReference>
<keyword evidence="11" id="KW-0238">DNA-binding</keyword>
<evidence type="ECO:0000256" key="9">
    <source>
        <dbReference type="ARBA" id="ARBA00022843"/>
    </source>
</evidence>
<feature type="domain" description="C2H2-type" evidence="20">
    <location>
        <begin position="170"/>
        <end position="199"/>
    </location>
</feature>
<gene>
    <name evidence="21" type="primary">ZNF76</name>
</gene>
<feature type="domain" description="C2H2-type" evidence="20">
    <location>
        <begin position="290"/>
        <end position="319"/>
    </location>
</feature>
<dbReference type="CDD" id="cd13273">
    <property type="entry name" value="PH_SWAP-70"/>
    <property type="match status" value="1"/>
</dbReference>
<dbReference type="PROSITE" id="PS50157">
    <property type="entry name" value="ZINC_FINGER_C2H2_2"/>
    <property type="match status" value="7"/>
</dbReference>
<dbReference type="FunFam" id="3.30.160.60:FF:004334">
    <property type="match status" value="1"/>
</dbReference>
<dbReference type="InterPro" id="IPR013087">
    <property type="entry name" value="Znf_C2H2_type"/>
</dbReference>
<dbReference type="Ensembl" id="ENSSSUT00005002174.1">
    <property type="protein sequence ID" value="ENSSSUP00005001865.1"/>
    <property type="gene ID" value="ENSSSUG00005001276.1"/>
</dbReference>
<evidence type="ECO:0000313" key="21">
    <source>
        <dbReference type="Ensembl" id="ENSSSUP00005001865.1"/>
    </source>
</evidence>
<dbReference type="GO" id="GO:0008270">
    <property type="term" value="F:zinc ion binding"/>
    <property type="evidence" value="ECO:0007669"/>
    <property type="project" value="UniProtKB-KW"/>
</dbReference>
<dbReference type="Proteomes" id="UP000472268">
    <property type="component" value="Chromosome 7"/>
</dbReference>
<sequence length="1141" mass="128821">MAQAGCGAGAGGRARCMAVCRRSRPRGLSGEKLLEGQVIQLEDGTTAYIHQVTVQKEPLSFEDGQPVQLEDGSMAYIHHTPKEGCDPSALEAVQLEDGSTAYIHHPAAVPSDSAILAVQTEVGLEDLAAEDDEGFSADTVVALEQYASKVLHDSQAPHNGKGQQVGDRAFRCGYKGCGRLYTTAHHLKVHERAHTGDRPYRCDFPSCGKAFATGYGLKSHVRTHTGEKPYKCPEELCSKAFKTSGDLQKHVRTHTGERPFRCPFEGCGRSFTTSNIRKVHVRTHTGERPYTCPEPHCGRGFTSATNYKNHVRIHTGEKPYVCTVPGCGKRFTEYSSLYKHHVVHTHCKPYTCSTCGKTYRQTSTLAMHKRSAHGELEATEESEQALYEQQQLEAACAAEESLPPKRPRIAYLSEVKEESDDIPAQVAMVTEEDGAPQVALITQDGAQQVSLSPEDLQALGSAISMVAQQSSTTLTIPSEDDDIATSGTHTVTMVSADGTQTQPVTIITSGTVVAEDSSVASLRHQQVALLATANGTHIAVQVLSHNLYTVLHIPHDPVALEEHFRDDDDGPVSSQGYMPYLNKYILDKVEEGAFVKEHFDELCWTLTAKKNYRVDSNGNSMLSNEDAFRLWCLFNFLSEDKYPLIMVPDEVEYLLKKVLSSMSLEVGLGELEELLAQEAQAAQTSGGLSVWQFLELFNSGRCLRGVGRDTLSMAIHEVYQELIQDVLKQGYLWKRGHLRRNWTERWFQLQPSCLCYFGSEECKEKRGTIPLDAQCCVEVLPDREGKRCMFCVKTASRTYEMSASDTRQRQEWTAAIQTAIRLQAEGKTSLHKDLKQKRREQREQRERRRAAKEEELLRLQQLQEEKERKLQELELLQEAQRQAERLLQEEEERRRTQHRELQQALEGQLREAEQARASMQAEMELKKEEAARQRQRIQELEEMQQRLQEALQLEVKARRDEEAVRLAQTRLLEEEEDKLKQLLQLKEEQERYIERAQQEKQELQQEMAQQSRSLQRAQQQLEEVRQNRQRADEDVEAAQKKLRQASTNVKHWNVQMNRLMHPIEPGDKRPTTSSSFTGFQPLPLARRDSSLKRLTRWGSQGNRTPSPSSSEQQLKSLNGGEEAPISASTPQEDKLDPPPEN</sequence>
<dbReference type="PANTHER" id="PTHR14383:SF2">
    <property type="entry name" value="DIFFERENTIALLY EXPRESSED IN FDCP 6 HOMOLOG"/>
    <property type="match status" value="1"/>
</dbReference>
<dbReference type="InterPro" id="IPR057837">
    <property type="entry name" value="PH_SWAP70"/>
</dbReference>
<dbReference type="Pfam" id="PF25530">
    <property type="entry name" value="EF-hand_SWAP70_N"/>
    <property type="match status" value="1"/>
</dbReference>
<dbReference type="AlphaFoldDB" id="A0A673SXC9"/>
<keyword evidence="8" id="KW-0862">Zinc</keyword>
<feature type="compositionally biased region" description="Basic and acidic residues" evidence="18">
    <location>
        <begin position="1131"/>
        <end position="1141"/>
    </location>
</feature>
<keyword evidence="5" id="KW-0479">Metal-binding</keyword>
<dbReference type="Gene3D" id="3.30.160.60">
    <property type="entry name" value="Classic Zinc Finger"/>
    <property type="match status" value="7"/>
</dbReference>
<proteinExistence type="inferred from homology"/>
<evidence type="ECO:0000256" key="5">
    <source>
        <dbReference type="ARBA" id="ARBA00022723"/>
    </source>
</evidence>
<feature type="domain" description="C2H2-type" evidence="20">
    <location>
        <begin position="230"/>
        <end position="259"/>
    </location>
</feature>
<evidence type="ECO:0000256" key="2">
    <source>
        <dbReference type="ARBA" id="ARBA00004123"/>
    </source>
</evidence>
<reference evidence="21" key="2">
    <citation type="submission" date="2025-08" db="UniProtKB">
        <authorList>
            <consortium name="Ensembl"/>
        </authorList>
    </citation>
    <scope>IDENTIFICATION</scope>
</reference>
<evidence type="ECO:0000256" key="11">
    <source>
        <dbReference type="ARBA" id="ARBA00023125"/>
    </source>
</evidence>
<dbReference type="Pfam" id="PF00169">
    <property type="entry name" value="PH"/>
    <property type="match status" value="1"/>
</dbReference>
<reference evidence="21" key="3">
    <citation type="submission" date="2025-09" db="UniProtKB">
        <authorList>
            <consortium name="Ensembl"/>
        </authorList>
    </citation>
    <scope>IDENTIFICATION</scope>
</reference>
<feature type="domain" description="C2H2-type" evidence="20">
    <location>
        <begin position="200"/>
        <end position="229"/>
    </location>
</feature>
<evidence type="ECO:0000313" key="22">
    <source>
        <dbReference type="Proteomes" id="UP000472268"/>
    </source>
</evidence>
<keyword evidence="4" id="KW-1017">Isopeptide bond</keyword>
<dbReference type="PROSITE" id="PS50003">
    <property type="entry name" value="PH_DOMAIN"/>
    <property type="match status" value="1"/>
</dbReference>
<dbReference type="GO" id="GO:0005634">
    <property type="term" value="C:nucleus"/>
    <property type="evidence" value="ECO:0007669"/>
    <property type="project" value="UniProtKB-SubCell"/>
</dbReference>
<feature type="domain" description="C2H2-type" evidence="20">
    <location>
        <begin position="320"/>
        <end position="349"/>
    </location>
</feature>
<keyword evidence="22" id="KW-1185">Reference proteome</keyword>
<evidence type="ECO:0000256" key="17">
    <source>
        <dbReference type="PROSITE-ProRule" id="PRU00042"/>
    </source>
</evidence>
<dbReference type="PROSITE" id="PS00028">
    <property type="entry name" value="ZINC_FINGER_C2H2_1"/>
    <property type="match status" value="7"/>
</dbReference>
<dbReference type="SMART" id="SM00233">
    <property type="entry name" value="PH"/>
    <property type="match status" value="1"/>
</dbReference>
<dbReference type="FunFam" id="3.30.160.60:FF:000071">
    <property type="entry name" value="Putative zinc finger protein 143"/>
    <property type="match status" value="1"/>
</dbReference>
<dbReference type="FunFam" id="3.30.160.60:FF:000236">
    <property type="entry name" value="zinc finger protein 143 isoform X1"/>
    <property type="match status" value="1"/>
</dbReference>
<dbReference type="Gene3D" id="2.30.29.30">
    <property type="entry name" value="Pleckstrin-homology domain (PH domain)/Phosphotyrosine-binding domain (PTB)"/>
    <property type="match status" value="1"/>
</dbReference>
<evidence type="ECO:0000259" key="20">
    <source>
        <dbReference type="PROSITE" id="PS50157"/>
    </source>
</evidence>
<evidence type="ECO:0000256" key="1">
    <source>
        <dbReference type="ARBA" id="ARBA00003767"/>
    </source>
</evidence>
<evidence type="ECO:0000256" key="15">
    <source>
        <dbReference type="ARBA" id="ARBA00078483"/>
    </source>
</evidence>
<feature type="region of interest" description="Disordered" evidence="18">
    <location>
        <begin position="1003"/>
        <end position="1141"/>
    </location>
</feature>
<comment type="subcellular location">
    <subcellularLocation>
        <location evidence="2">Nucleus</location>
    </subcellularLocation>
</comment>